<dbReference type="NCBIfam" id="TIGR03804">
    <property type="entry name" value="para_beta_helix"/>
    <property type="match status" value="2"/>
</dbReference>
<dbReference type="STRING" id="1630136.AS592_08550"/>
<proteinExistence type="predicted"/>
<protein>
    <submittedName>
        <fullName evidence="6">Nitrous oxidase accessory protein</fullName>
    </submittedName>
</protein>
<evidence type="ECO:0000256" key="3">
    <source>
        <dbReference type="ARBA" id="ARBA00022786"/>
    </source>
</evidence>
<evidence type="ECO:0000313" key="7">
    <source>
        <dbReference type="Proteomes" id="UP000075359"/>
    </source>
</evidence>
<dbReference type="InterPro" id="IPR022441">
    <property type="entry name" value="Para_beta_helix_rpt-2"/>
</dbReference>
<dbReference type="NCBIfam" id="TIGR04247">
    <property type="entry name" value="NosD_copper_fam"/>
    <property type="match status" value="1"/>
</dbReference>
<sequence>MKKLWMMYLLFISFGSATILQNAIDRASAGSTLKLSKGIYKGKITIDKPITIIGSENGVIIRGDGTDSVITVNSPHVTLSNIEITGSGKRRENLDAAVTLNMADHFKISHCTLRDAFYGIVINRSNDTIIENNHISSEEKKIPLRGDALKLWYSNHAVIRNNTFKSMRDLSLLYVNDSTIEKNIFLHNRLALSLSHSHNNTVRDNTFQYNEVGIMIMGGRDINVTHNLIQSSKGPAGIGMVADKVSQLTFEDNTLKYNTKALYIDCKRSEKGYQRFIRNNRILYNGEALHFHSYIKNNVITHNIIDGNLEDVVKDVKGSYTGSNIIEYNYWDRYEGFDRNRDNVGDTPYKKFQYADQLWFYHHRMKFFYGTPVMSLVNFLARLAPFSEPLLLLEDRKPLISPPAIPEHQ</sequence>
<gene>
    <name evidence="6" type="ORF">AS592_08550</name>
</gene>
<keyword evidence="7" id="KW-1185">Reference proteome</keyword>
<dbReference type="SUPFAM" id="SSF51126">
    <property type="entry name" value="Pectin lyase-like"/>
    <property type="match status" value="1"/>
</dbReference>
<accession>A0A151CH41</accession>
<evidence type="ECO:0000256" key="2">
    <source>
        <dbReference type="ARBA" id="ARBA00022737"/>
    </source>
</evidence>
<keyword evidence="4" id="KW-0732">Signal</keyword>
<evidence type="ECO:0000256" key="4">
    <source>
        <dbReference type="SAM" id="SignalP"/>
    </source>
</evidence>
<dbReference type="OrthoDB" id="9767990at2"/>
<dbReference type="AlphaFoldDB" id="A0A151CH41"/>
<comment type="pathway">
    <text evidence="1">Protein modification; protein ubiquitination.</text>
</comment>
<dbReference type="RefSeq" id="WP_067330352.1">
    <property type="nucleotide sequence ID" value="NZ_LNKT01000012.1"/>
</dbReference>
<dbReference type="InterPro" id="IPR051550">
    <property type="entry name" value="SCF-Subunits/Alg-Epimerases"/>
</dbReference>
<dbReference type="InterPro" id="IPR012334">
    <property type="entry name" value="Pectin_lyas_fold"/>
</dbReference>
<dbReference type="Pfam" id="PF05048">
    <property type="entry name" value="NosD"/>
    <property type="match status" value="1"/>
</dbReference>
<feature type="signal peptide" evidence="4">
    <location>
        <begin position="1"/>
        <end position="17"/>
    </location>
</feature>
<evidence type="ECO:0000256" key="1">
    <source>
        <dbReference type="ARBA" id="ARBA00004906"/>
    </source>
</evidence>
<keyword evidence="3" id="KW-0833">Ubl conjugation pathway</keyword>
<evidence type="ECO:0000313" key="6">
    <source>
        <dbReference type="EMBL" id="KYJ86865.1"/>
    </source>
</evidence>
<name>A0A151CH41_9BACT</name>
<comment type="caution">
    <text evidence="6">The sequence shown here is derived from an EMBL/GenBank/DDBJ whole genome shotgun (WGS) entry which is preliminary data.</text>
</comment>
<organism evidence="6 7">
    <name type="scientific">Sulfurovum riftiae</name>
    <dbReference type="NCBI Taxonomy" id="1630136"/>
    <lineage>
        <taxon>Bacteria</taxon>
        <taxon>Pseudomonadati</taxon>
        <taxon>Campylobacterota</taxon>
        <taxon>Epsilonproteobacteria</taxon>
        <taxon>Campylobacterales</taxon>
        <taxon>Sulfurovaceae</taxon>
        <taxon>Sulfurovum</taxon>
    </lineage>
</organism>
<dbReference type="EMBL" id="LNKT01000012">
    <property type="protein sequence ID" value="KYJ86865.1"/>
    <property type="molecule type" value="Genomic_DNA"/>
</dbReference>
<dbReference type="InterPro" id="IPR006626">
    <property type="entry name" value="PbH1"/>
</dbReference>
<dbReference type="InterPro" id="IPR007742">
    <property type="entry name" value="NosD_dom"/>
</dbReference>
<dbReference type="InterPro" id="IPR011050">
    <property type="entry name" value="Pectin_lyase_fold/virulence"/>
</dbReference>
<dbReference type="SMART" id="SM00710">
    <property type="entry name" value="PbH1"/>
    <property type="match status" value="8"/>
</dbReference>
<dbReference type="PANTHER" id="PTHR22990:SF15">
    <property type="entry name" value="F-BOX ONLY PROTEIN 10"/>
    <property type="match status" value="1"/>
</dbReference>
<dbReference type="InterPro" id="IPR026464">
    <property type="entry name" value="NosD_copper_fam"/>
</dbReference>
<dbReference type="Proteomes" id="UP000075359">
    <property type="component" value="Unassembled WGS sequence"/>
</dbReference>
<evidence type="ECO:0000259" key="5">
    <source>
        <dbReference type="Pfam" id="PF05048"/>
    </source>
</evidence>
<reference evidence="6 7" key="1">
    <citation type="submission" date="2015-11" db="EMBL/GenBank/DDBJ databases">
        <title>Draft genome of Sulfurovum riftiae 1812E, a member of the Epsilonproteobacteria isolated from the tube of the deep-sea hydrothermal vent tubewom Riftia pachyptila.</title>
        <authorList>
            <person name="Vetriani C."/>
            <person name="Giovannelli D."/>
        </authorList>
    </citation>
    <scope>NUCLEOTIDE SEQUENCE [LARGE SCALE GENOMIC DNA]</scope>
    <source>
        <strain evidence="6 7">1812E</strain>
    </source>
</reference>
<keyword evidence="2" id="KW-0677">Repeat</keyword>
<dbReference type="PANTHER" id="PTHR22990">
    <property type="entry name" value="F-BOX ONLY PROTEIN"/>
    <property type="match status" value="1"/>
</dbReference>
<dbReference type="Gene3D" id="2.160.20.10">
    <property type="entry name" value="Single-stranded right-handed beta-helix, Pectin lyase-like"/>
    <property type="match status" value="2"/>
</dbReference>
<feature type="chain" id="PRO_5007578514" evidence="4">
    <location>
        <begin position="18"/>
        <end position="409"/>
    </location>
</feature>
<feature type="domain" description="Periplasmic copper-binding protein NosD beta helix" evidence="5">
    <location>
        <begin position="145"/>
        <end position="336"/>
    </location>
</feature>